<sequence length="45" mass="4565">MTRLDRTAIAVWATIILAAIAAGGMTAVIGMHNQVSAASDRGGQP</sequence>
<gene>
    <name evidence="1" type="ORF">MZV50_07010</name>
</gene>
<proteinExistence type="predicted"/>
<accession>A0ABY4ZZ58</accession>
<name>A0ABY4ZZ58_9CAUL</name>
<dbReference type="Proteomes" id="UP001057520">
    <property type="component" value="Chromosome"/>
</dbReference>
<evidence type="ECO:0000313" key="1">
    <source>
        <dbReference type="EMBL" id="USQ97287.1"/>
    </source>
</evidence>
<keyword evidence="2" id="KW-1185">Reference proteome</keyword>
<evidence type="ECO:0000313" key="2">
    <source>
        <dbReference type="Proteomes" id="UP001057520"/>
    </source>
</evidence>
<protein>
    <submittedName>
        <fullName evidence="1">Uncharacterized protein</fullName>
    </submittedName>
</protein>
<reference evidence="1 2" key="1">
    <citation type="submission" date="2022-04" db="EMBL/GenBank/DDBJ databases">
        <title>Genome sequence of soybean root-associated Caulobacter segnis RL271.</title>
        <authorList>
            <person name="Longley R."/>
            <person name="Bonito G."/>
            <person name="Trigodet F."/>
            <person name="Crosson S."/>
            <person name="Fiebig A."/>
        </authorList>
    </citation>
    <scope>NUCLEOTIDE SEQUENCE [LARGE SCALE GENOMIC DNA]</scope>
    <source>
        <strain evidence="1 2">RL271</strain>
    </source>
</reference>
<organism evidence="1 2">
    <name type="scientific">Caulobacter segnis</name>
    <dbReference type="NCBI Taxonomy" id="88688"/>
    <lineage>
        <taxon>Bacteria</taxon>
        <taxon>Pseudomonadati</taxon>
        <taxon>Pseudomonadota</taxon>
        <taxon>Alphaproteobacteria</taxon>
        <taxon>Caulobacterales</taxon>
        <taxon>Caulobacteraceae</taxon>
        <taxon>Caulobacter</taxon>
    </lineage>
</organism>
<dbReference type="EMBL" id="CP096040">
    <property type="protein sequence ID" value="USQ97287.1"/>
    <property type="molecule type" value="Genomic_DNA"/>
</dbReference>